<dbReference type="Proteomes" id="UP000722791">
    <property type="component" value="Unassembled WGS sequence"/>
</dbReference>
<feature type="region of interest" description="Disordered" evidence="1">
    <location>
        <begin position="1"/>
        <end position="21"/>
    </location>
</feature>
<dbReference type="AlphaFoldDB" id="A0A8J4GDP7"/>
<organism evidence="2 3">
    <name type="scientific">Volvox reticuliferus</name>
    <dbReference type="NCBI Taxonomy" id="1737510"/>
    <lineage>
        <taxon>Eukaryota</taxon>
        <taxon>Viridiplantae</taxon>
        <taxon>Chlorophyta</taxon>
        <taxon>core chlorophytes</taxon>
        <taxon>Chlorophyceae</taxon>
        <taxon>CS clade</taxon>
        <taxon>Chlamydomonadales</taxon>
        <taxon>Volvocaceae</taxon>
        <taxon>Volvox</taxon>
    </lineage>
</organism>
<comment type="caution">
    <text evidence="2">The sequence shown here is derived from an EMBL/GenBank/DDBJ whole genome shotgun (WGS) entry which is preliminary data.</text>
</comment>
<protein>
    <submittedName>
        <fullName evidence="2">Uncharacterized protein</fullName>
    </submittedName>
</protein>
<name>A0A8J4GDP7_9CHLO</name>
<reference evidence="2" key="1">
    <citation type="journal article" date="2021" name="Proc. Natl. Acad. Sci. U.S.A.">
        <title>Three genomes in the algal genus Volvox reveal the fate of a haploid sex-determining region after a transition to homothallism.</title>
        <authorList>
            <person name="Yamamoto K."/>
            <person name="Hamaji T."/>
            <person name="Kawai-Toyooka H."/>
            <person name="Matsuzaki R."/>
            <person name="Takahashi F."/>
            <person name="Nishimura Y."/>
            <person name="Kawachi M."/>
            <person name="Noguchi H."/>
            <person name="Minakuchi Y."/>
            <person name="Umen J.G."/>
            <person name="Toyoda A."/>
            <person name="Nozaki H."/>
        </authorList>
    </citation>
    <scope>NUCLEOTIDE SEQUENCE</scope>
    <source>
        <strain evidence="2">NIES-3785</strain>
    </source>
</reference>
<proteinExistence type="predicted"/>
<evidence type="ECO:0000256" key="1">
    <source>
        <dbReference type="SAM" id="MobiDB-lite"/>
    </source>
</evidence>
<evidence type="ECO:0000313" key="2">
    <source>
        <dbReference type="EMBL" id="GIM05525.1"/>
    </source>
</evidence>
<accession>A0A8J4GDP7</accession>
<sequence length="268" mass="28308">MGDRTLTVRRATEGAPSAAGGGTAATAAIATALGPPGLMPAALANLGVGVGVGLNPLVAVNPALTSTTRIVVLTDAVGVVSRRKAGWGEEAGDLETCEFFSGEMEGAARNRGDRAESATREAVWEFCGEEKGAARVCDRVDSRVKPARSRGARKKGKELREGRCRKSQLEVQTDALADFSAFFLPLSPLPTPQVSADEIVDDNEYEDILTVRQFKQCFHGIDSSSSWLADIHTYIPSIAPSPLQYGAVAAFFNLLPPPSRPTSPPHCS</sequence>
<gene>
    <name evidence="2" type="ORF">Vretimale_9991</name>
</gene>
<dbReference type="EMBL" id="BNCQ01000019">
    <property type="protein sequence ID" value="GIM05525.1"/>
    <property type="molecule type" value="Genomic_DNA"/>
</dbReference>
<evidence type="ECO:0000313" key="3">
    <source>
        <dbReference type="Proteomes" id="UP000722791"/>
    </source>
</evidence>